<dbReference type="PROSITE" id="PS50089">
    <property type="entry name" value="ZF_RING_2"/>
    <property type="match status" value="1"/>
</dbReference>
<reference evidence="16 17" key="1">
    <citation type="journal article" date="2023" name="Plants (Basel)">
        <title>Bridging the Gap: Combining Genomics and Transcriptomics Approaches to Understand Stylosanthes scabra, an Orphan Legume from the Brazilian Caatinga.</title>
        <authorList>
            <person name="Ferreira-Neto J.R.C."/>
            <person name="da Silva M.D."/>
            <person name="Binneck E."/>
            <person name="de Melo N.F."/>
            <person name="da Silva R.H."/>
            <person name="de Melo A.L.T.M."/>
            <person name="Pandolfi V."/>
            <person name="Bustamante F.O."/>
            <person name="Brasileiro-Vidal A.C."/>
            <person name="Benko-Iseppon A.M."/>
        </authorList>
    </citation>
    <scope>NUCLEOTIDE SEQUENCE [LARGE SCALE GENOMIC DNA]</scope>
    <source>
        <tissue evidence="16">Leaves</tissue>
    </source>
</reference>
<dbReference type="PANTHER" id="PTHR45768:SF61">
    <property type="entry name" value="RING-H2 FINGER PROTEIN ATL18"/>
    <property type="match status" value="1"/>
</dbReference>
<comment type="catalytic activity">
    <reaction evidence="1">
        <text>S-ubiquitinyl-[E2 ubiquitin-conjugating enzyme]-L-cysteine + [acceptor protein]-L-lysine = [E2 ubiquitin-conjugating enzyme]-L-cysteine + N(6)-ubiquitinyl-[acceptor protein]-L-lysine.</text>
        <dbReference type="EC" id="2.3.2.27"/>
    </reaction>
</comment>
<evidence type="ECO:0000256" key="8">
    <source>
        <dbReference type="ARBA" id="ARBA00022771"/>
    </source>
</evidence>
<dbReference type="SMART" id="SM00184">
    <property type="entry name" value="RING"/>
    <property type="match status" value="1"/>
</dbReference>
<dbReference type="InterPro" id="IPR001841">
    <property type="entry name" value="Znf_RING"/>
</dbReference>
<name>A0ABU6WFW3_9FABA</name>
<sequence>MSVLLLFAGIVLLLLFHVWISRRASRRDGRGSMATRRMSINDLEKLPCYDYIAKDMTSSPVDCAVCLESLNTGDKCRLLPMCKHSFHAQCVDTWLLKTPFCPICRSSAASISGRKFIVVRESQESGSSTNVGMEMRENPALGSTRQQIDTTENHMVSVSTLSLANAV</sequence>
<keyword evidence="8 14" id="KW-0863">Zinc-finger</keyword>
<keyword evidence="5" id="KW-0808">Transferase</keyword>
<dbReference type="Proteomes" id="UP001341840">
    <property type="component" value="Unassembled WGS sequence"/>
</dbReference>
<keyword evidence="12" id="KW-0472">Membrane</keyword>
<evidence type="ECO:0000256" key="7">
    <source>
        <dbReference type="ARBA" id="ARBA00022723"/>
    </source>
</evidence>
<evidence type="ECO:0000256" key="6">
    <source>
        <dbReference type="ARBA" id="ARBA00022692"/>
    </source>
</evidence>
<evidence type="ECO:0000256" key="12">
    <source>
        <dbReference type="ARBA" id="ARBA00023136"/>
    </source>
</evidence>
<gene>
    <name evidence="16" type="ORF">PIB30_040905</name>
</gene>
<comment type="caution">
    <text evidence="16">The sequence shown here is derived from an EMBL/GenBank/DDBJ whole genome shotgun (WGS) entry which is preliminary data.</text>
</comment>
<keyword evidence="7" id="KW-0479">Metal-binding</keyword>
<keyword evidence="17" id="KW-1185">Reference proteome</keyword>
<evidence type="ECO:0000256" key="2">
    <source>
        <dbReference type="ARBA" id="ARBA00004167"/>
    </source>
</evidence>
<protein>
    <recommendedName>
        <fullName evidence="4">RING-type E3 ubiquitin transferase</fullName>
        <ecNumber evidence="4">2.3.2.27</ecNumber>
    </recommendedName>
</protein>
<proteinExistence type="inferred from homology"/>
<dbReference type="Pfam" id="PF13639">
    <property type="entry name" value="zf-RING_2"/>
    <property type="match status" value="1"/>
</dbReference>
<evidence type="ECO:0000313" key="17">
    <source>
        <dbReference type="Proteomes" id="UP001341840"/>
    </source>
</evidence>
<evidence type="ECO:0000313" key="16">
    <source>
        <dbReference type="EMBL" id="MED6183778.1"/>
    </source>
</evidence>
<dbReference type="SUPFAM" id="SSF57850">
    <property type="entry name" value="RING/U-box"/>
    <property type="match status" value="1"/>
</dbReference>
<evidence type="ECO:0000259" key="15">
    <source>
        <dbReference type="PROSITE" id="PS50089"/>
    </source>
</evidence>
<evidence type="ECO:0000256" key="13">
    <source>
        <dbReference type="ARBA" id="ARBA00024209"/>
    </source>
</evidence>
<evidence type="ECO:0000256" key="5">
    <source>
        <dbReference type="ARBA" id="ARBA00022679"/>
    </source>
</evidence>
<organism evidence="16 17">
    <name type="scientific">Stylosanthes scabra</name>
    <dbReference type="NCBI Taxonomy" id="79078"/>
    <lineage>
        <taxon>Eukaryota</taxon>
        <taxon>Viridiplantae</taxon>
        <taxon>Streptophyta</taxon>
        <taxon>Embryophyta</taxon>
        <taxon>Tracheophyta</taxon>
        <taxon>Spermatophyta</taxon>
        <taxon>Magnoliopsida</taxon>
        <taxon>eudicotyledons</taxon>
        <taxon>Gunneridae</taxon>
        <taxon>Pentapetalae</taxon>
        <taxon>rosids</taxon>
        <taxon>fabids</taxon>
        <taxon>Fabales</taxon>
        <taxon>Fabaceae</taxon>
        <taxon>Papilionoideae</taxon>
        <taxon>50 kb inversion clade</taxon>
        <taxon>dalbergioids sensu lato</taxon>
        <taxon>Dalbergieae</taxon>
        <taxon>Pterocarpus clade</taxon>
        <taxon>Stylosanthes</taxon>
    </lineage>
</organism>
<feature type="domain" description="RING-type" evidence="15">
    <location>
        <begin position="63"/>
        <end position="105"/>
    </location>
</feature>
<keyword evidence="10" id="KW-0862">Zinc</keyword>
<evidence type="ECO:0000256" key="14">
    <source>
        <dbReference type="PROSITE-ProRule" id="PRU00175"/>
    </source>
</evidence>
<evidence type="ECO:0000256" key="11">
    <source>
        <dbReference type="ARBA" id="ARBA00022989"/>
    </source>
</evidence>
<keyword evidence="9" id="KW-0833">Ubl conjugation pathway</keyword>
<comment type="similarity">
    <text evidence="13">Belongs to the RING-type zinc finger family. ATL subfamily.</text>
</comment>
<evidence type="ECO:0000256" key="1">
    <source>
        <dbReference type="ARBA" id="ARBA00000900"/>
    </source>
</evidence>
<evidence type="ECO:0000256" key="4">
    <source>
        <dbReference type="ARBA" id="ARBA00012483"/>
    </source>
</evidence>
<comment type="pathway">
    <text evidence="3">Protein modification; protein ubiquitination.</text>
</comment>
<keyword evidence="11" id="KW-1133">Transmembrane helix</keyword>
<dbReference type="Gene3D" id="3.30.40.10">
    <property type="entry name" value="Zinc/RING finger domain, C3HC4 (zinc finger)"/>
    <property type="match status" value="1"/>
</dbReference>
<evidence type="ECO:0000256" key="10">
    <source>
        <dbReference type="ARBA" id="ARBA00022833"/>
    </source>
</evidence>
<dbReference type="EC" id="2.3.2.27" evidence="4"/>
<keyword evidence="6" id="KW-0812">Transmembrane</keyword>
<dbReference type="PANTHER" id="PTHR45768">
    <property type="entry name" value="E3 UBIQUITIN-PROTEIN LIGASE RNF13-LIKE"/>
    <property type="match status" value="1"/>
</dbReference>
<accession>A0ABU6WFW3</accession>
<dbReference type="EMBL" id="JASCZI010181466">
    <property type="protein sequence ID" value="MED6183778.1"/>
    <property type="molecule type" value="Genomic_DNA"/>
</dbReference>
<evidence type="ECO:0000256" key="3">
    <source>
        <dbReference type="ARBA" id="ARBA00004906"/>
    </source>
</evidence>
<comment type="subcellular location">
    <subcellularLocation>
        <location evidence="2">Membrane</location>
        <topology evidence="2">Single-pass membrane protein</topology>
    </subcellularLocation>
</comment>
<dbReference type="InterPro" id="IPR013083">
    <property type="entry name" value="Znf_RING/FYVE/PHD"/>
</dbReference>
<evidence type="ECO:0000256" key="9">
    <source>
        <dbReference type="ARBA" id="ARBA00022786"/>
    </source>
</evidence>